<proteinExistence type="predicted"/>
<protein>
    <submittedName>
        <fullName evidence="1">Uncharacterized protein</fullName>
    </submittedName>
</protein>
<name>A0A0P9QA86_PSEA0</name>
<dbReference type="PATRIC" id="fig|235272.12.peg.1127"/>
<evidence type="ECO:0000313" key="2">
    <source>
        <dbReference type="Proteomes" id="UP000050346"/>
    </source>
</evidence>
<evidence type="ECO:0000313" key="1">
    <source>
        <dbReference type="EMBL" id="KPX24845.1"/>
    </source>
</evidence>
<sequence>MIILRDKRVKHEFASVSAIAGQAEWAATKTPWHFSSRPEKCLAKKSRAIIM</sequence>
<reference evidence="1 2" key="1">
    <citation type="submission" date="2015-09" db="EMBL/GenBank/DDBJ databases">
        <title>Genome announcement of multiple Pseudomonas syringae strains.</title>
        <authorList>
            <person name="Thakur S."/>
            <person name="Wang P.W."/>
            <person name="Gong Y."/>
            <person name="Weir B.S."/>
            <person name="Guttman D.S."/>
        </authorList>
    </citation>
    <scope>NUCLEOTIDE SEQUENCE [LARGE SCALE GENOMIC DNA]</scope>
    <source>
        <strain evidence="1 2">ICMP9150</strain>
    </source>
</reference>
<comment type="caution">
    <text evidence="1">The sequence shown here is derived from an EMBL/GenBank/DDBJ whole genome shotgun (WGS) entry which is preliminary data.</text>
</comment>
<dbReference type="Proteomes" id="UP000050346">
    <property type="component" value="Unassembled WGS sequence"/>
</dbReference>
<dbReference type="AlphaFoldDB" id="A0A0P9QA86"/>
<organism evidence="1 2">
    <name type="scientific">Pseudomonas amygdali pv. dendropanacis</name>
    <dbReference type="NCBI Taxonomy" id="235272"/>
    <lineage>
        <taxon>Bacteria</taxon>
        <taxon>Pseudomonadati</taxon>
        <taxon>Pseudomonadota</taxon>
        <taxon>Gammaproteobacteria</taxon>
        <taxon>Pseudomonadales</taxon>
        <taxon>Pseudomonadaceae</taxon>
        <taxon>Pseudomonas</taxon>
        <taxon>Pseudomonas amygdali</taxon>
    </lineage>
</organism>
<accession>A0A0P9QA86</accession>
<gene>
    <name evidence="1" type="ORF">ALO71_101906</name>
</gene>
<dbReference type="EMBL" id="LJQG01000013">
    <property type="protein sequence ID" value="KPX24845.1"/>
    <property type="molecule type" value="Genomic_DNA"/>
</dbReference>